<evidence type="ECO:0008006" key="5">
    <source>
        <dbReference type="Google" id="ProtNLM"/>
    </source>
</evidence>
<accession>A0A5P1EI02</accession>
<feature type="region of interest" description="Disordered" evidence="1">
    <location>
        <begin position="82"/>
        <end position="108"/>
    </location>
</feature>
<evidence type="ECO:0000256" key="1">
    <source>
        <dbReference type="SAM" id="MobiDB-lite"/>
    </source>
</evidence>
<name>A0A5P1EI02_ASPOF</name>
<sequence length="161" mass="18186">MEGQKRSKRREEEIVEAALVLIGAALLVSVLSKILSLIEIKWSVSFAAIPSPLLFLLLHVIIASIVITSTIQPNNERYYCHSHRRGTAQRKKTEKGKKKKKSSTASLKIETKDHLHDREVDEGGDAEELNARAEAFIVAFRQQLRVDSFGSRRSFEGYYCS</sequence>
<dbReference type="OMA" id="ADSCCMA"/>
<proteinExistence type="predicted"/>
<protein>
    <recommendedName>
        <fullName evidence="5">DUF4408 domain-containing protein</fullName>
    </recommendedName>
</protein>
<evidence type="ECO:0000313" key="3">
    <source>
        <dbReference type="EMBL" id="ONK64489.1"/>
    </source>
</evidence>
<dbReference type="InterPro" id="IPR008480">
    <property type="entry name" value="DUF761_pln"/>
</dbReference>
<dbReference type="Pfam" id="PF05553">
    <property type="entry name" value="DUF761"/>
    <property type="match status" value="1"/>
</dbReference>
<keyword evidence="4" id="KW-1185">Reference proteome</keyword>
<evidence type="ECO:0000313" key="4">
    <source>
        <dbReference type="Proteomes" id="UP000243459"/>
    </source>
</evidence>
<dbReference type="PANTHER" id="PTHR35997">
    <property type="entry name" value="COTTON FIBER PROTEIN-RELATED"/>
    <property type="match status" value="1"/>
</dbReference>
<feature type="transmembrane region" description="Helical" evidence="2">
    <location>
        <begin position="14"/>
        <end position="38"/>
    </location>
</feature>
<dbReference type="Gramene" id="ONK64489">
    <property type="protein sequence ID" value="ONK64489"/>
    <property type="gene ID" value="A4U43_C07F26610"/>
</dbReference>
<keyword evidence="2" id="KW-0812">Transmembrane</keyword>
<keyword evidence="2" id="KW-1133">Transmembrane helix</keyword>
<feature type="transmembrane region" description="Helical" evidence="2">
    <location>
        <begin position="44"/>
        <end position="67"/>
    </location>
</feature>
<dbReference type="Proteomes" id="UP000243459">
    <property type="component" value="Chromosome 7"/>
</dbReference>
<organism evidence="3 4">
    <name type="scientific">Asparagus officinalis</name>
    <name type="common">Garden asparagus</name>
    <dbReference type="NCBI Taxonomy" id="4686"/>
    <lineage>
        <taxon>Eukaryota</taxon>
        <taxon>Viridiplantae</taxon>
        <taxon>Streptophyta</taxon>
        <taxon>Embryophyta</taxon>
        <taxon>Tracheophyta</taxon>
        <taxon>Spermatophyta</taxon>
        <taxon>Magnoliopsida</taxon>
        <taxon>Liliopsida</taxon>
        <taxon>Asparagales</taxon>
        <taxon>Asparagaceae</taxon>
        <taxon>Asparagoideae</taxon>
        <taxon>Asparagus</taxon>
    </lineage>
</organism>
<dbReference type="EMBL" id="CM007387">
    <property type="protein sequence ID" value="ONK64489.1"/>
    <property type="molecule type" value="Genomic_DNA"/>
</dbReference>
<dbReference type="OrthoDB" id="787132at2759"/>
<dbReference type="AlphaFoldDB" id="A0A5P1EI02"/>
<dbReference type="PANTHER" id="PTHR35997:SF5">
    <property type="entry name" value="OS09G0539700 PROTEIN"/>
    <property type="match status" value="1"/>
</dbReference>
<gene>
    <name evidence="3" type="ORF">A4U43_C07F26610</name>
</gene>
<reference evidence="4" key="1">
    <citation type="journal article" date="2017" name="Nat. Commun.">
        <title>The asparagus genome sheds light on the origin and evolution of a young Y chromosome.</title>
        <authorList>
            <person name="Harkess A."/>
            <person name="Zhou J."/>
            <person name="Xu C."/>
            <person name="Bowers J.E."/>
            <person name="Van der Hulst R."/>
            <person name="Ayyampalayam S."/>
            <person name="Mercati F."/>
            <person name="Riccardi P."/>
            <person name="McKain M.R."/>
            <person name="Kakrana A."/>
            <person name="Tang H."/>
            <person name="Ray J."/>
            <person name="Groenendijk J."/>
            <person name="Arikit S."/>
            <person name="Mathioni S.M."/>
            <person name="Nakano M."/>
            <person name="Shan H."/>
            <person name="Telgmann-Rauber A."/>
            <person name="Kanno A."/>
            <person name="Yue Z."/>
            <person name="Chen H."/>
            <person name="Li W."/>
            <person name="Chen Y."/>
            <person name="Xu X."/>
            <person name="Zhang Y."/>
            <person name="Luo S."/>
            <person name="Chen H."/>
            <person name="Gao J."/>
            <person name="Mao Z."/>
            <person name="Pires J.C."/>
            <person name="Luo M."/>
            <person name="Kudrna D."/>
            <person name="Wing R.A."/>
            <person name="Meyers B.C."/>
            <person name="Yi K."/>
            <person name="Kong H."/>
            <person name="Lavrijsen P."/>
            <person name="Sunseri F."/>
            <person name="Falavigna A."/>
            <person name="Ye Y."/>
            <person name="Leebens-Mack J.H."/>
            <person name="Chen G."/>
        </authorList>
    </citation>
    <scope>NUCLEOTIDE SEQUENCE [LARGE SCALE GENOMIC DNA]</scope>
    <source>
        <strain evidence="4">cv. DH0086</strain>
    </source>
</reference>
<keyword evidence="2" id="KW-0472">Membrane</keyword>
<evidence type="ECO:0000256" key="2">
    <source>
        <dbReference type="SAM" id="Phobius"/>
    </source>
</evidence>
<feature type="compositionally biased region" description="Basic residues" evidence="1">
    <location>
        <begin position="82"/>
        <end position="102"/>
    </location>
</feature>